<comment type="subunit">
    <text evidence="2">Homodimer.</text>
</comment>
<evidence type="ECO:0000256" key="2">
    <source>
        <dbReference type="ARBA" id="ARBA00011738"/>
    </source>
</evidence>
<dbReference type="InterPro" id="IPR033248">
    <property type="entry name" value="Transketolase_C"/>
</dbReference>
<comment type="cofactor">
    <cofactor evidence="1">
        <name>Mg(2+)</name>
        <dbReference type="ChEBI" id="CHEBI:18420"/>
    </cofactor>
</comment>
<dbReference type="InterPro" id="IPR009014">
    <property type="entry name" value="Transketo_C/PFOR_II"/>
</dbReference>
<sequence>GTICDNVIEAINLFDDDEGMAHYDMRFVKPIDKTLLHEICKNHKTIITIEDGSIKGGFGSEVLEFVSEQAYQNKVHILGIPDKFI</sequence>
<dbReference type="PANTHER" id="PTHR43322:SF5">
    <property type="entry name" value="1-DEOXY-D-XYLULOSE-5-PHOSPHATE SYNTHASE, CHLOROPLASTIC"/>
    <property type="match status" value="1"/>
</dbReference>
<gene>
    <name evidence="6" type="ORF">E0702_17850</name>
</gene>
<comment type="caution">
    <text evidence="6">The sequence shown here is derived from an EMBL/GenBank/DDBJ whole genome shotgun (WGS) entry which is preliminary data.</text>
</comment>
<protein>
    <submittedName>
        <fullName evidence="6">1-deoxy-D-xylulose-5-phosphate synthase</fullName>
        <ecNumber evidence="6">2.2.1.7</ecNumber>
    </submittedName>
</protein>
<keyword evidence="4" id="KW-0786">Thiamine pyrophosphate</keyword>
<keyword evidence="3 6" id="KW-0808">Transferase</keyword>
<keyword evidence="7" id="KW-1185">Reference proteome</keyword>
<feature type="non-terminal residue" evidence="6">
    <location>
        <position position="85"/>
    </location>
</feature>
<evidence type="ECO:0000313" key="7">
    <source>
        <dbReference type="Proteomes" id="UP000294823"/>
    </source>
</evidence>
<dbReference type="GO" id="GO:0008661">
    <property type="term" value="F:1-deoxy-D-xylulose-5-phosphate synthase activity"/>
    <property type="evidence" value="ECO:0007669"/>
    <property type="project" value="UniProtKB-EC"/>
</dbReference>
<proteinExistence type="predicted"/>
<accession>A0ABY2D4Y9</accession>
<dbReference type="EC" id="2.2.1.7" evidence="6"/>
<reference evidence="6 7" key="1">
    <citation type="submission" date="2019-03" db="EMBL/GenBank/DDBJ databases">
        <title>Halomonas marinisediminis sp. nov., a moderately halophilic bacterium isolated from the Bohai Gulf.</title>
        <authorList>
            <person name="Ji X."/>
        </authorList>
    </citation>
    <scope>NUCLEOTIDE SEQUENCE [LARGE SCALE GENOMIC DNA]</scope>
    <source>
        <strain evidence="6 7">204</strain>
    </source>
</reference>
<dbReference type="Pfam" id="PF02780">
    <property type="entry name" value="Transketolase_C"/>
    <property type="match status" value="1"/>
</dbReference>
<dbReference type="Proteomes" id="UP000294823">
    <property type="component" value="Unassembled WGS sequence"/>
</dbReference>
<evidence type="ECO:0000256" key="3">
    <source>
        <dbReference type="ARBA" id="ARBA00022679"/>
    </source>
</evidence>
<evidence type="ECO:0000256" key="1">
    <source>
        <dbReference type="ARBA" id="ARBA00001946"/>
    </source>
</evidence>
<evidence type="ECO:0000256" key="4">
    <source>
        <dbReference type="ARBA" id="ARBA00023052"/>
    </source>
</evidence>
<dbReference type="Gene3D" id="3.40.50.920">
    <property type="match status" value="1"/>
</dbReference>
<feature type="non-terminal residue" evidence="6">
    <location>
        <position position="1"/>
    </location>
</feature>
<dbReference type="PANTHER" id="PTHR43322">
    <property type="entry name" value="1-D-DEOXYXYLULOSE 5-PHOSPHATE SYNTHASE-RELATED"/>
    <property type="match status" value="1"/>
</dbReference>
<evidence type="ECO:0000313" key="6">
    <source>
        <dbReference type="EMBL" id="TDA79267.1"/>
    </source>
</evidence>
<dbReference type="InterPro" id="IPR005477">
    <property type="entry name" value="Dxylulose-5-P_synthase"/>
</dbReference>
<organism evidence="6 7">
    <name type="scientific">Halomonas marinisediminis</name>
    <dbReference type="NCBI Taxonomy" id="2546095"/>
    <lineage>
        <taxon>Bacteria</taxon>
        <taxon>Pseudomonadati</taxon>
        <taxon>Pseudomonadota</taxon>
        <taxon>Gammaproteobacteria</taxon>
        <taxon>Oceanospirillales</taxon>
        <taxon>Halomonadaceae</taxon>
        <taxon>Halomonas</taxon>
    </lineage>
</organism>
<name>A0ABY2D4Y9_9GAMM</name>
<feature type="domain" description="Transketolase C-terminal" evidence="5">
    <location>
        <begin position="4"/>
        <end position="82"/>
    </location>
</feature>
<dbReference type="EMBL" id="SLTR01000574">
    <property type="protein sequence ID" value="TDA79267.1"/>
    <property type="molecule type" value="Genomic_DNA"/>
</dbReference>
<evidence type="ECO:0000259" key="5">
    <source>
        <dbReference type="Pfam" id="PF02780"/>
    </source>
</evidence>
<dbReference type="SUPFAM" id="SSF52922">
    <property type="entry name" value="TK C-terminal domain-like"/>
    <property type="match status" value="1"/>
</dbReference>